<evidence type="ECO:0000259" key="8">
    <source>
        <dbReference type="PROSITE" id="PS50995"/>
    </source>
</evidence>
<dbReference type="Proteomes" id="UP000030647">
    <property type="component" value="Unassembled WGS sequence"/>
</dbReference>
<dbReference type="PANTHER" id="PTHR42756:SF1">
    <property type="entry name" value="TRANSCRIPTIONAL REPRESSOR OF EMRAB OPERON"/>
    <property type="match status" value="1"/>
</dbReference>
<sequence length="157" mass="18005">MAKPIILDEQLCFSIYQAHKVYNRFYAKALAPFKLTYSQYIVLLALWQYGTLSVKALGERVGLDSGTLTPLLKRLEKDGWVLRQRSKQDERKLDVQLTAHGKKMQDTIDERVGTCMQWIGMSQDQYNSIRDAVSEVKDHLAEIPDGKFDKLPTPAEQ</sequence>
<keyword evidence="3" id="KW-0238">DNA-binding</keyword>
<dbReference type="PRINTS" id="PR00598">
    <property type="entry name" value="HTHMARR"/>
</dbReference>
<name>U4TMV9_9LACO</name>
<dbReference type="GO" id="GO:0003677">
    <property type="term" value="F:DNA binding"/>
    <property type="evidence" value="ECO:0007669"/>
    <property type="project" value="UniProtKB-KW"/>
</dbReference>
<evidence type="ECO:0000256" key="6">
    <source>
        <dbReference type="ARBA" id="ARBA00047188"/>
    </source>
</evidence>
<protein>
    <recommendedName>
        <fullName evidence="6">HTH-type transcriptional regulator SarZ</fullName>
    </recommendedName>
    <alternativeName>
        <fullName evidence="7">Staphylococcal accessory regulator Z</fullName>
    </alternativeName>
</protein>
<comment type="similarity">
    <text evidence="5">Belongs to the SarZ family.</text>
</comment>
<dbReference type="eggNOG" id="COG1846">
    <property type="taxonomic scope" value="Bacteria"/>
</dbReference>
<evidence type="ECO:0000313" key="10">
    <source>
        <dbReference type="Proteomes" id="UP000030647"/>
    </source>
</evidence>
<dbReference type="EMBL" id="KI271583">
    <property type="protein sequence ID" value="ERL66221.1"/>
    <property type="molecule type" value="Genomic_DNA"/>
</dbReference>
<dbReference type="InterPro" id="IPR055166">
    <property type="entry name" value="Transc_reg_Sar_Rot_HTH"/>
</dbReference>
<gene>
    <name evidence="9" type="primary">sarZ</name>
    <name evidence="9" type="ORF">L248_1313</name>
</gene>
<dbReference type="PANTHER" id="PTHR42756">
    <property type="entry name" value="TRANSCRIPTIONAL REGULATOR, MARR"/>
    <property type="match status" value="1"/>
</dbReference>
<keyword evidence="2" id="KW-0805">Transcription regulation</keyword>
<dbReference type="STRING" id="1231336.L248_1313"/>
<dbReference type="HOGENOM" id="CLU_083287_3_2_9"/>
<organism evidence="9 10">
    <name type="scientific">Schleiferilactobacillus shenzhenensis LY-73</name>
    <dbReference type="NCBI Taxonomy" id="1231336"/>
    <lineage>
        <taxon>Bacteria</taxon>
        <taxon>Bacillati</taxon>
        <taxon>Bacillota</taxon>
        <taxon>Bacilli</taxon>
        <taxon>Lactobacillales</taxon>
        <taxon>Lactobacillaceae</taxon>
        <taxon>Schleiferilactobacillus</taxon>
    </lineage>
</organism>
<dbReference type="InterPro" id="IPR036390">
    <property type="entry name" value="WH_DNA-bd_sf"/>
</dbReference>
<dbReference type="GO" id="GO:0003700">
    <property type="term" value="F:DNA-binding transcription factor activity"/>
    <property type="evidence" value="ECO:0007669"/>
    <property type="project" value="InterPro"/>
</dbReference>
<evidence type="ECO:0000256" key="4">
    <source>
        <dbReference type="ARBA" id="ARBA00023163"/>
    </source>
</evidence>
<reference evidence="10" key="1">
    <citation type="journal article" date="2013" name="Genome Announc.">
        <title>Whole-Genome Sequencing of Lactobacillus shenzhenensis Strain LY-73T.</title>
        <authorList>
            <person name="Lin Z."/>
            <person name="Liu Z."/>
            <person name="Yang R."/>
            <person name="Zou Y."/>
            <person name="Wan D."/>
            <person name="Chen J."/>
            <person name="Guo M."/>
            <person name="Zhao J."/>
            <person name="Fang C."/>
            <person name="Yang R."/>
            <person name="Liu F."/>
        </authorList>
    </citation>
    <scope>NUCLEOTIDE SEQUENCE [LARGE SCALE GENOMIC DNA]</scope>
    <source>
        <strain evidence="10">LY-73</strain>
    </source>
</reference>
<evidence type="ECO:0000256" key="3">
    <source>
        <dbReference type="ARBA" id="ARBA00023125"/>
    </source>
</evidence>
<evidence type="ECO:0000313" key="9">
    <source>
        <dbReference type="EMBL" id="ERL66221.1"/>
    </source>
</evidence>
<dbReference type="PROSITE" id="PS50995">
    <property type="entry name" value="HTH_MARR_2"/>
    <property type="match status" value="1"/>
</dbReference>
<dbReference type="SMART" id="SM00347">
    <property type="entry name" value="HTH_MARR"/>
    <property type="match status" value="1"/>
</dbReference>
<dbReference type="AlphaFoldDB" id="U4TMV9"/>
<dbReference type="OrthoDB" id="9806864at2"/>
<keyword evidence="4" id="KW-0804">Transcription</keyword>
<dbReference type="InterPro" id="IPR036388">
    <property type="entry name" value="WH-like_DNA-bd_sf"/>
</dbReference>
<dbReference type="InterPro" id="IPR000835">
    <property type="entry name" value="HTH_MarR-typ"/>
</dbReference>
<dbReference type="RefSeq" id="WP_022528598.1">
    <property type="nucleotide sequence ID" value="NZ_KI271583.1"/>
</dbReference>
<feature type="domain" description="HTH marR-type" evidence="8">
    <location>
        <begin position="8"/>
        <end position="138"/>
    </location>
</feature>
<dbReference type="Pfam" id="PF22381">
    <property type="entry name" value="Staph_reg_Sar_Rot"/>
    <property type="match status" value="1"/>
</dbReference>
<evidence type="ECO:0000256" key="5">
    <source>
        <dbReference type="ARBA" id="ARBA00046337"/>
    </source>
</evidence>
<dbReference type="SUPFAM" id="SSF46785">
    <property type="entry name" value="Winged helix' DNA-binding domain"/>
    <property type="match status" value="1"/>
</dbReference>
<dbReference type="Gene3D" id="1.10.10.10">
    <property type="entry name" value="Winged helix-like DNA-binding domain superfamily/Winged helix DNA-binding domain"/>
    <property type="match status" value="1"/>
</dbReference>
<comment type="subcellular location">
    <subcellularLocation>
        <location evidence="1">Cytoplasm</location>
    </subcellularLocation>
</comment>
<evidence type="ECO:0000256" key="1">
    <source>
        <dbReference type="ARBA" id="ARBA00004496"/>
    </source>
</evidence>
<proteinExistence type="inferred from homology"/>
<evidence type="ECO:0000256" key="2">
    <source>
        <dbReference type="ARBA" id="ARBA00023015"/>
    </source>
</evidence>
<keyword evidence="10" id="KW-1185">Reference proteome</keyword>
<accession>U4TMV9</accession>
<evidence type="ECO:0000256" key="7">
    <source>
        <dbReference type="ARBA" id="ARBA00047207"/>
    </source>
</evidence>